<organism evidence="2 3">
    <name type="scientific">Marinobacter profundi</name>
    <dbReference type="NCBI Taxonomy" id="2666256"/>
    <lineage>
        <taxon>Bacteria</taxon>
        <taxon>Pseudomonadati</taxon>
        <taxon>Pseudomonadota</taxon>
        <taxon>Gammaproteobacteria</taxon>
        <taxon>Pseudomonadales</taxon>
        <taxon>Marinobacteraceae</taxon>
        <taxon>Marinobacter</taxon>
    </lineage>
</organism>
<feature type="signal peptide" evidence="1">
    <location>
        <begin position="1"/>
        <end position="28"/>
    </location>
</feature>
<gene>
    <name evidence="2" type="ORF">CLH61_06915</name>
</gene>
<evidence type="ECO:0000313" key="3">
    <source>
        <dbReference type="Proteomes" id="UP000231409"/>
    </source>
</evidence>
<sequence>MTMKKQTTRLLGLTLLAGSVLWSSATFAHCDSLDGPVIEDARKALTDNRIDPVLKWVKPADAQQLTATFRDTLKVRELNGDAQALADRYFFETLVRLHRAAEGAPYDGLKPAGSASAAAKAADKALAAGNANALAEKLGQKVTEFVKNSFQASHRGLKAEDVIAGREFVANYVQYVHSVEAIHDIVAGNHDGH</sequence>
<evidence type="ECO:0000313" key="2">
    <source>
        <dbReference type="EMBL" id="PHQ15866.1"/>
    </source>
</evidence>
<evidence type="ECO:0000256" key="1">
    <source>
        <dbReference type="SAM" id="SignalP"/>
    </source>
</evidence>
<dbReference type="Proteomes" id="UP000231409">
    <property type="component" value="Unassembled WGS sequence"/>
</dbReference>
<dbReference type="EMBL" id="NTFH01000005">
    <property type="protein sequence ID" value="PHQ15866.1"/>
    <property type="molecule type" value="Genomic_DNA"/>
</dbReference>
<comment type="caution">
    <text evidence="2">The sequence shown here is derived from an EMBL/GenBank/DDBJ whole genome shotgun (WGS) entry which is preliminary data.</text>
</comment>
<feature type="chain" id="PRO_5013625846" evidence="1">
    <location>
        <begin position="29"/>
        <end position="193"/>
    </location>
</feature>
<reference evidence="2 3" key="1">
    <citation type="submission" date="2017-09" db="EMBL/GenBank/DDBJ databases">
        <title>The draft genome sequences of Marinobacter sp. PWS21.</title>
        <authorList>
            <person name="Cao J."/>
        </authorList>
    </citation>
    <scope>NUCLEOTIDE SEQUENCE [LARGE SCALE GENOMIC DNA]</scope>
    <source>
        <strain evidence="2 3">PWS21</strain>
    </source>
</reference>
<dbReference type="RefSeq" id="WP_099613970.1">
    <property type="nucleotide sequence ID" value="NZ_KZ319369.1"/>
</dbReference>
<protein>
    <submittedName>
        <fullName evidence="2">Uncharacterized protein</fullName>
    </submittedName>
</protein>
<dbReference type="Pfam" id="PF20046">
    <property type="entry name" value="DUF6448"/>
    <property type="match status" value="1"/>
</dbReference>
<accession>A0A2G1UMX6</accession>
<proteinExistence type="predicted"/>
<keyword evidence="3" id="KW-1185">Reference proteome</keyword>
<keyword evidence="1" id="KW-0732">Signal</keyword>
<dbReference type="AlphaFoldDB" id="A0A2G1UMX6"/>
<name>A0A2G1UMX6_9GAMM</name>
<dbReference type="InterPro" id="IPR045613">
    <property type="entry name" value="DUF6448"/>
</dbReference>